<dbReference type="AlphaFoldDB" id="A0A7W7F5N3"/>
<name>A0A7W7F5N3_9SPHN</name>
<protein>
    <submittedName>
        <fullName evidence="1">Uncharacterized protein</fullName>
    </submittedName>
</protein>
<keyword evidence="2" id="KW-1185">Reference proteome</keyword>
<accession>A0A7W7F5N3</accession>
<comment type="caution">
    <text evidence="1">The sequence shown here is derived from an EMBL/GenBank/DDBJ whole genome shotgun (WGS) entry which is preliminary data.</text>
</comment>
<evidence type="ECO:0000313" key="2">
    <source>
        <dbReference type="Proteomes" id="UP000566324"/>
    </source>
</evidence>
<sequence>MVPSLDLQLQAAIKALSDTVSRAIDPADKMASGQLHLVIASLGMVRERLPVQRRFVRRLLEDAVAIAGAVNASEQDGRLAEAVVVARAALADPEMEAQELEDVRSNLTSITANLIAAAGGEGLDRFGAAVARGSKVPLDRLRAWSIMSGFEPDPSAVPPLSALI</sequence>
<reference evidence="1 2" key="1">
    <citation type="submission" date="2020-08" db="EMBL/GenBank/DDBJ databases">
        <title>Genomic Encyclopedia of Type Strains, Phase IV (KMG-IV): sequencing the most valuable type-strain genomes for metagenomic binning, comparative biology and taxonomic classification.</title>
        <authorList>
            <person name="Goeker M."/>
        </authorList>
    </citation>
    <scope>NUCLEOTIDE SEQUENCE [LARGE SCALE GENOMIC DNA]</scope>
    <source>
        <strain evidence="1 2">DSM 17328</strain>
    </source>
</reference>
<organism evidence="1 2">
    <name type="scientific">Sphingosinicella soli</name>
    <dbReference type="NCBI Taxonomy" id="333708"/>
    <lineage>
        <taxon>Bacteria</taxon>
        <taxon>Pseudomonadati</taxon>
        <taxon>Pseudomonadota</taxon>
        <taxon>Alphaproteobacteria</taxon>
        <taxon>Sphingomonadales</taxon>
        <taxon>Sphingosinicellaceae</taxon>
        <taxon>Sphingosinicella</taxon>
    </lineage>
</organism>
<evidence type="ECO:0000313" key="1">
    <source>
        <dbReference type="EMBL" id="MBB4631625.1"/>
    </source>
</evidence>
<dbReference type="EMBL" id="JACHNZ010000011">
    <property type="protein sequence ID" value="MBB4631625.1"/>
    <property type="molecule type" value="Genomic_DNA"/>
</dbReference>
<dbReference type="RefSeq" id="WP_184066651.1">
    <property type="nucleotide sequence ID" value="NZ_JACHNZ010000011.1"/>
</dbReference>
<dbReference type="Proteomes" id="UP000566324">
    <property type="component" value="Unassembled WGS sequence"/>
</dbReference>
<proteinExistence type="predicted"/>
<gene>
    <name evidence="1" type="ORF">GGQ98_001237</name>
</gene>